<evidence type="ECO:0000256" key="3">
    <source>
        <dbReference type="ARBA" id="ARBA00023125"/>
    </source>
</evidence>
<dbReference type="GO" id="GO:0015074">
    <property type="term" value="P:DNA integration"/>
    <property type="evidence" value="ECO:0007669"/>
    <property type="project" value="UniProtKB-KW"/>
</dbReference>
<feature type="domain" description="Tyr recombinase" evidence="5">
    <location>
        <begin position="201"/>
        <end position="384"/>
    </location>
</feature>
<sequence length="405" mass="46884">MLTVVEIRALKPRDRPFKVSDGDGLYLLVQPSGALLWRFRYKIFGIERKLSLGSFPQVTLQQARRKRDEARSELTDGFDPVEAKRLKRLEVEHSAKTTFGLVAGEYIEKMEREGKSAATLKKARWFLELLGGIANRPITEITPHELLDTLKRVERKGHHETAVRLRSFAGRVFRYGFATLRTERNPAEILRGALIVPRVKHHAAIVEPKKVGELLRAIEDYKGRPETLYALRIAPHVFLRPGELRQAKWNEIDFVDKVWRVPPERMKMKQPHAVPLSRQVVYLLQELRSLPRTSEYLFPALYTTQRPISDNTMNVALRRLGFDHDEMTSHGFRAMASTLLNESGLWHPDAIERALAHGERDRVRAAYHRGAHWEERVRMAQWWSDYLDQLRVGGAVIKAKFRKRG</sequence>
<dbReference type="InterPro" id="IPR025166">
    <property type="entry name" value="Integrase_DNA_bind_dom"/>
</dbReference>
<dbReference type="InterPro" id="IPR011010">
    <property type="entry name" value="DNA_brk_join_enz"/>
</dbReference>
<dbReference type="InterPro" id="IPR002104">
    <property type="entry name" value="Integrase_catalytic"/>
</dbReference>
<dbReference type="InterPro" id="IPR050808">
    <property type="entry name" value="Phage_Integrase"/>
</dbReference>
<dbReference type="PROSITE" id="PS51898">
    <property type="entry name" value="TYR_RECOMBINASE"/>
    <property type="match status" value="1"/>
</dbReference>
<gene>
    <name evidence="6" type="ORF">NS319_19240</name>
</gene>
<dbReference type="InterPro" id="IPR010998">
    <property type="entry name" value="Integrase_recombinase_N"/>
</dbReference>
<dbReference type="RefSeq" id="WP_058734993.1">
    <property type="nucleotide sequence ID" value="NZ_LDTD01000236.1"/>
</dbReference>
<evidence type="ECO:0000313" key="7">
    <source>
        <dbReference type="Proteomes" id="UP000072867"/>
    </source>
</evidence>
<evidence type="ECO:0000313" key="6">
    <source>
        <dbReference type="EMBL" id="KTT63255.1"/>
    </source>
</evidence>
<reference evidence="6 7" key="1">
    <citation type="journal article" date="2016" name="Front. Microbiol.">
        <title>Genomic Resource of Rice Seed Associated Bacteria.</title>
        <authorList>
            <person name="Midha S."/>
            <person name="Bansal K."/>
            <person name="Sharma S."/>
            <person name="Kumar N."/>
            <person name="Patil P.P."/>
            <person name="Chaudhry V."/>
            <person name="Patil P.B."/>
        </authorList>
    </citation>
    <scope>NUCLEOTIDE SEQUENCE [LARGE SCALE GENOMIC DNA]</scope>
    <source>
        <strain evidence="6 7">NS319</strain>
    </source>
</reference>
<dbReference type="GO" id="GO:0003677">
    <property type="term" value="F:DNA binding"/>
    <property type="evidence" value="ECO:0007669"/>
    <property type="project" value="UniProtKB-KW"/>
</dbReference>
<dbReference type="EMBL" id="LDTD01000236">
    <property type="protein sequence ID" value="KTT63255.1"/>
    <property type="molecule type" value="Genomic_DNA"/>
</dbReference>
<dbReference type="Pfam" id="PF00589">
    <property type="entry name" value="Phage_integrase"/>
    <property type="match status" value="1"/>
</dbReference>
<dbReference type="Pfam" id="PF13356">
    <property type="entry name" value="Arm-DNA-bind_3"/>
    <property type="match status" value="1"/>
</dbReference>
<dbReference type="GO" id="GO:0006310">
    <property type="term" value="P:DNA recombination"/>
    <property type="evidence" value="ECO:0007669"/>
    <property type="project" value="UniProtKB-KW"/>
</dbReference>
<comment type="caution">
    <text evidence="6">The sequence shown here is derived from an EMBL/GenBank/DDBJ whole genome shotgun (WGS) entry which is preliminary data.</text>
</comment>
<keyword evidence="3" id="KW-0238">DNA-binding</keyword>
<dbReference type="Gene3D" id="3.30.160.390">
    <property type="entry name" value="Integrase, DNA-binding domain"/>
    <property type="match status" value="1"/>
</dbReference>
<dbReference type="Gene3D" id="1.10.150.130">
    <property type="match status" value="1"/>
</dbReference>
<evidence type="ECO:0000259" key="5">
    <source>
        <dbReference type="PROSITE" id="PS51898"/>
    </source>
</evidence>
<name>A0A147HR19_9SPHN</name>
<dbReference type="AlphaFoldDB" id="A0A147HR19"/>
<dbReference type="PANTHER" id="PTHR30629:SF2">
    <property type="entry name" value="PROPHAGE INTEGRASE INTS-RELATED"/>
    <property type="match status" value="1"/>
</dbReference>
<protein>
    <submittedName>
        <fullName evidence="6">Integrase</fullName>
    </submittedName>
</protein>
<dbReference type="Proteomes" id="UP000072867">
    <property type="component" value="Unassembled WGS sequence"/>
</dbReference>
<evidence type="ECO:0000256" key="4">
    <source>
        <dbReference type="ARBA" id="ARBA00023172"/>
    </source>
</evidence>
<dbReference type="Gene3D" id="1.10.443.10">
    <property type="entry name" value="Intergrase catalytic core"/>
    <property type="match status" value="1"/>
</dbReference>
<dbReference type="CDD" id="cd00801">
    <property type="entry name" value="INT_P4_C"/>
    <property type="match status" value="1"/>
</dbReference>
<accession>A0A147HR19</accession>
<proteinExistence type="inferred from homology"/>
<organism evidence="6 7">
    <name type="scientific">Sphingomonas sanguinis</name>
    <dbReference type="NCBI Taxonomy" id="33051"/>
    <lineage>
        <taxon>Bacteria</taxon>
        <taxon>Pseudomonadati</taxon>
        <taxon>Pseudomonadota</taxon>
        <taxon>Alphaproteobacteria</taxon>
        <taxon>Sphingomonadales</taxon>
        <taxon>Sphingomonadaceae</taxon>
        <taxon>Sphingomonas</taxon>
    </lineage>
</organism>
<dbReference type="InterPro" id="IPR038488">
    <property type="entry name" value="Integrase_DNA-bd_sf"/>
</dbReference>
<dbReference type="Pfam" id="PF22022">
    <property type="entry name" value="Phage_int_M"/>
    <property type="match status" value="1"/>
</dbReference>
<dbReference type="PANTHER" id="PTHR30629">
    <property type="entry name" value="PROPHAGE INTEGRASE"/>
    <property type="match status" value="1"/>
</dbReference>
<comment type="similarity">
    <text evidence="1">Belongs to the 'phage' integrase family.</text>
</comment>
<dbReference type="SUPFAM" id="SSF56349">
    <property type="entry name" value="DNA breaking-rejoining enzymes"/>
    <property type="match status" value="1"/>
</dbReference>
<evidence type="ECO:0000256" key="1">
    <source>
        <dbReference type="ARBA" id="ARBA00008857"/>
    </source>
</evidence>
<dbReference type="InterPro" id="IPR013762">
    <property type="entry name" value="Integrase-like_cat_sf"/>
</dbReference>
<keyword evidence="4" id="KW-0233">DNA recombination</keyword>
<keyword evidence="2" id="KW-0229">DNA integration</keyword>
<evidence type="ECO:0000256" key="2">
    <source>
        <dbReference type="ARBA" id="ARBA00022908"/>
    </source>
</evidence>
<dbReference type="InterPro" id="IPR053876">
    <property type="entry name" value="Phage_int_M"/>
</dbReference>
<dbReference type="PATRIC" id="fig|33051.3.peg.1681"/>